<dbReference type="Proteomes" id="UP000070188">
    <property type="component" value="Unassembled WGS sequence"/>
</dbReference>
<feature type="compositionally biased region" description="Basic and acidic residues" evidence="1">
    <location>
        <begin position="58"/>
        <end position="67"/>
    </location>
</feature>
<keyword evidence="4" id="KW-1185">Reference proteome</keyword>
<feature type="chain" id="PRO_5038334214" description="Intracellular proteinase inhibitor BsuPI domain-containing protein" evidence="2">
    <location>
        <begin position="17"/>
        <end position="226"/>
    </location>
</feature>
<reference evidence="4" key="1">
    <citation type="submission" date="2015-04" db="EMBL/GenBank/DDBJ databases">
        <title>Physiological reanalysis, assessment of diazotrophy, and genome sequences of multiple isolates of Streptomyces thermoautotrophicus.</title>
        <authorList>
            <person name="MacKellar D.C."/>
            <person name="Lieber L."/>
            <person name="Norman J."/>
            <person name="Bolger A."/>
            <person name="Tobin C."/>
            <person name="Murray J.W."/>
            <person name="Chang R."/>
            <person name="Ford T."/>
            <person name="Nguyen P.Q."/>
            <person name="Woodward J."/>
            <person name="Permingeat H."/>
            <person name="Joshi N.S."/>
            <person name="Silver P.A."/>
            <person name="Usadel B."/>
            <person name="Rutherford A.W."/>
            <person name="Friesen M."/>
            <person name="Prell J."/>
        </authorList>
    </citation>
    <scope>NUCLEOTIDE SEQUENCE [LARGE SCALE GENOMIC DNA]</scope>
    <source>
        <strain evidence="4">H1</strain>
    </source>
</reference>
<feature type="compositionally biased region" description="Basic and acidic residues" evidence="1">
    <location>
        <begin position="22"/>
        <end position="31"/>
    </location>
</feature>
<name>A0A132MM52_9ACTN</name>
<dbReference type="EMBL" id="LAXD01000001">
    <property type="protein sequence ID" value="KWW98918.1"/>
    <property type="molecule type" value="Genomic_DNA"/>
</dbReference>
<proteinExistence type="predicted"/>
<feature type="region of interest" description="Disordered" evidence="1">
    <location>
        <begin position="20"/>
        <end position="102"/>
    </location>
</feature>
<sequence>MVLGVVLLLIFLLAKACTGGDSESRVSDARDSSPTPSPQAVDPVPAGVPVSPGSSDGLQDKGSDRSSDSGGKSPDTADAQGVGQPVPSTPTSSPDPELCRPGDIKVTVQTDKRQYAPGVNPFFTLTVENVGQSACRLWVGGDTTELVVTSGTDRIWSSEDCRQGGPAELERFEPGVPVTLRHVIWQRVRSKPGCPTGSPQLARPGTYVVTGSVRGLQPARAVFELR</sequence>
<evidence type="ECO:0000256" key="2">
    <source>
        <dbReference type="SAM" id="SignalP"/>
    </source>
</evidence>
<organism evidence="3 4">
    <name type="scientific">Carbonactinospora thermoautotrophica</name>
    <dbReference type="NCBI Taxonomy" id="1469144"/>
    <lineage>
        <taxon>Bacteria</taxon>
        <taxon>Bacillati</taxon>
        <taxon>Actinomycetota</taxon>
        <taxon>Actinomycetes</taxon>
        <taxon>Kitasatosporales</taxon>
        <taxon>Carbonactinosporaceae</taxon>
        <taxon>Carbonactinospora</taxon>
    </lineage>
</organism>
<dbReference type="AlphaFoldDB" id="A0A132MM52"/>
<feature type="compositionally biased region" description="Low complexity" evidence="1">
    <location>
        <begin position="40"/>
        <end position="57"/>
    </location>
</feature>
<protein>
    <recommendedName>
        <fullName evidence="5">Intracellular proteinase inhibitor BsuPI domain-containing protein</fullName>
    </recommendedName>
</protein>
<evidence type="ECO:0000256" key="1">
    <source>
        <dbReference type="SAM" id="MobiDB-lite"/>
    </source>
</evidence>
<feature type="signal peptide" evidence="2">
    <location>
        <begin position="1"/>
        <end position="16"/>
    </location>
</feature>
<gene>
    <name evidence="3" type="ORF">LI90_548</name>
</gene>
<dbReference type="STRING" id="1469144.LI90_548"/>
<evidence type="ECO:0000313" key="3">
    <source>
        <dbReference type="EMBL" id="KWW98918.1"/>
    </source>
</evidence>
<evidence type="ECO:0008006" key="5">
    <source>
        <dbReference type="Google" id="ProtNLM"/>
    </source>
</evidence>
<comment type="caution">
    <text evidence="3">The sequence shown here is derived from an EMBL/GenBank/DDBJ whole genome shotgun (WGS) entry which is preliminary data.</text>
</comment>
<accession>A0A132MM52</accession>
<evidence type="ECO:0000313" key="4">
    <source>
        <dbReference type="Proteomes" id="UP000070188"/>
    </source>
</evidence>
<keyword evidence="2" id="KW-0732">Signal</keyword>
<dbReference type="PATRIC" id="fig|1469144.10.peg.646"/>